<dbReference type="InterPro" id="IPR016152">
    <property type="entry name" value="PTrfase/Anion_transptr"/>
</dbReference>
<dbReference type="InterPro" id="IPR050864">
    <property type="entry name" value="Bacterial_PTS_Sugar_Transport"/>
</dbReference>
<keyword evidence="16" id="KW-1185">Reference proteome</keyword>
<dbReference type="Pfam" id="PF02302">
    <property type="entry name" value="PTS_IIB"/>
    <property type="match status" value="1"/>
</dbReference>
<keyword evidence="7" id="KW-0598">Phosphotransferase system</keyword>
<feature type="transmembrane region" description="Helical" evidence="11">
    <location>
        <begin position="377"/>
        <end position="393"/>
    </location>
</feature>
<dbReference type="PROSITE" id="PS51104">
    <property type="entry name" value="PTS_EIIC_TYPE_2"/>
    <property type="match status" value="1"/>
</dbReference>
<dbReference type="SUPFAM" id="SSF52794">
    <property type="entry name" value="PTS system IIB component-like"/>
    <property type="match status" value="1"/>
</dbReference>
<evidence type="ECO:0000256" key="3">
    <source>
        <dbReference type="ARBA" id="ARBA00022475"/>
    </source>
</evidence>
<evidence type="ECO:0000256" key="7">
    <source>
        <dbReference type="ARBA" id="ARBA00022683"/>
    </source>
</evidence>
<evidence type="ECO:0000256" key="8">
    <source>
        <dbReference type="ARBA" id="ARBA00022692"/>
    </source>
</evidence>
<evidence type="ECO:0000256" key="5">
    <source>
        <dbReference type="ARBA" id="ARBA00022597"/>
    </source>
</evidence>
<evidence type="ECO:0000313" key="16">
    <source>
        <dbReference type="Proteomes" id="UP000635828"/>
    </source>
</evidence>
<dbReference type="CDD" id="cd05569">
    <property type="entry name" value="PTS_IIB_fructose"/>
    <property type="match status" value="1"/>
</dbReference>
<feature type="domain" description="PTS EIIB type-2" evidence="13">
    <location>
        <begin position="175"/>
        <end position="272"/>
    </location>
</feature>
<proteinExistence type="predicted"/>
<name>A0ABR7FRR3_9FIRM</name>
<dbReference type="PANTHER" id="PTHR30505:SF28">
    <property type="entry name" value="PTS SYSTEM 2-O-ALPHA-MANNOSYL-D-GLYCERATE-SPECIFIC EIIABC COMPONENT"/>
    <property type="match status" value="1"/>
</dbReference>
<dbReference type="Pfam" id="PF00359">
    <property type="entry name" value="PTS_EIIA_2"/>
    <property type="match status" value="1"/>
</dbReference>
<comment type="caution">
    <text evidence="15">The sequence shown here is derived from an EMBL/GenBank/DDBJ whole genome shotgun (WGS) entry which is preliminary data.</text>
</comment>
<keyword evidence="6" id="KW-0808">Transferase</keyword>
<keyword evidence="3" id="KW-1003">Cell membrane</keyword>
<dbReference type="InterPro" id="IPR003353">
    <property type="entry name" value="PTS_IIB_fruc"/>
</dbReference>
<dbReference type="RefSeq" id="WP_024729077.1">
    <property type="nucleotide sequence ID" value="NZ_JACOOS010000010.1"/>
</dbReference>
<protein>
    <submittedName>
        <fullName evidence="15">PTS sugar transporter subunit IIA</fullName>
    </submittedName>
</protein>
<feature type="transmembrane region" description="Helical" evidence="11">
    <location>
        <begin position="405"/>
        <end position="424"/>
    </location>
</feature>
<dbReference type="NCBIfam" id="TIGR00848">
    <property type="entry name" value="fruA"/>
    <property type="match status" value="1"/>
</dbReference>
<gene>
    <name evidence="15" type="ORF">H8S22_09905</name>
</gene>
<evidence type="ECO:0000256" key="1">
    <source>
        <dbReference type="ARBA" id="ARBA00004429"/>
    </source>
</evidence>
<evidence type="ECO:0000256" key="4">
    <source>
        <dbReference type="ARBA" id="ARBA00022553"/>
    </source>
</evidence>
<feature type="domain" description="PTS EIIC type-2" evidence="14">
    <location>
        <begin position="300"/>
        <end position="652"/>
    </location>
</feature>
<evidence type="ECO:0000256" key="11">
    <source>
        <dbReference type="SAM" id="Phobius"/>
    </source>
</evidence>
<dbReference type="NCBIfam" id="TIGR00829">
    <property type="entry name" value="FRU"/>
    <property type="match status" value="1"/>
</dbReference>
<dbReference type="InterPro" id="IPR002178">
    <property type="entry name" value="PTS_EIIA_type-2_dom"/>
</dbReference>
<evidence type="ECO:0000259" key="12">
    <source>
        <dbReference type="PROSITE" id="PS51094"/>
    </source>
</evidence>
<keyword evidence="8 11" id="KW-0812">Transmembrane</keyword>
<dbReference type="Proteomes" id="UP000635828">
    <property type="component" value="Unassembled WGS sequence"/>
</dbReference>
<evidence type="ECO:0000256" key="9">
    <source>
        <dbReference type="ARBA" id="ARBA00022989"/>
    </source>
</evidence>
<feature type="transmembrane region" description="Helical" evidence="11">
    <location>
        <begin position="626"/>
        <end position="646"/>
    </location>
</feature>
<sequence>MRITELLKTEGIELGVSVDSKEDAIDRLTGLMDKTGNLSDREEYKKGILAREEMSTTGIGGGIAIPHSKNAAVKKAGLAAMTVPDGVDYDSMDGEPTKVFFMIAAPAEGSDVHLEALARLSTILMDPAFLDKLINASTKEEFLKYIDEKETAKFPEEAKEDKAEPDVREEKKDGFRVLAVTACPTGIAHTFMAAEALENKAKEMGIALKAETNGSGGAKNVLTKEEIEHCDGIIVAADKNVEMARFDGKQVLQTKVADGIHKPEELIQTILDEKAPVYHHSGAAEGDTANEEGEGIGRTIYKHLMNGVSHMLPFVIGGGILIALAFLFDNQAIDPNNFGKNTELAAVLKTIGEQAFGFMLPVLAGFIAMSIADRPGLAVGFVGGALANAGYTFGNVMNFAEAKPVSSGFLGALLAGFLAGYIVVLLKKIFNKLPNALEGLKPILLYPVCGILVMGVVMIAINPIMGAINTGLNNFLSSMSGTSSILLGAVLGGMMSVDMGGPFNKAAYVFGTAQLTVANAGPEQYAIMAAVMAGGMVPPLAIALCTTFFKNRFTESERKSGIVNYVMGLSFITEGAIPFAAGDPIHILPPCIIGSAAAGALSMAFKCGLPAPHGGLFVLGVVTNRWMYLAAVAIGAVIGMLIMSVTRKPLNK</sequence>
<feature type="transmembrane region" description="Helical" evidence="11">
    <location>
        <begin position="351"/>
        <end position="371"/>
    </location>
</feature>
<dbReference type="InterPro" id="IPR013011">
    <property type="entry name" value="PTS_EIIB_2"/>
</dbReference>
<dbReference type="Gene3D" id="3.40.50.2300">
    <property type="match status" value="1"/>
</dbReference>
<feature type="transmembrane region" description="Helical" evidence="11">
    <location>
        <begin position="475"/>
        <end position="495"/>
    </location>
</feature>
<keyword evidence="2" id="KW-0813">Transport</keyword>
<reference evidence="15 16" key="1">
    <citation type="submission" date="2020-08" db="EMBL/GenBank/DDBJ databases">
        <title>Genome public.</title>
        <authorList>
            <person name="Liu C."/>
            <person name="Sun Q."/>
        </authorList>
    </citation>
    <scope>NUCLEOTIDE SEQUENCE [LARGE SCALE GENOMIC DNA]</scope>
    <source>
        <strain evidence="15 16">NSJ-7</strain>
    </source>
</reference>
<dbReference type="Gene3D" id="3.40.930.10">
    <property type="entry name" value="Mannitol-specific EII, Chain A"/>
    <property type="match status" value="1"/>
</dbReference>
<dbReference type="InterPro" id="IPR013014">
    <property type="entry name" value="PTS_EIIC_2"/>
</dbReference>
<evidence type="ECO:0000256" key="6">
    <source>
        <dbReference type="ARBA" id="ARBA00022679"/>
    </source>
</evidence>
<keyword evidence="10 11" id="KW-0472">Membrane</keyword>
<dbReference type="InterPro" id="IPR006327">
    <property type="entry name" value="PTS_IIC_fruc"/>
</dbReference>
<dbReference type="Pfam" id="PF02378">
    <property type="entry name" value="PTS_EIIC"/>
    <property type="match status" value="1"/>
</dbReference>
<comment type="subcellular location">
    <subcellularLocation>
        <location evidence="1">Cell inner membrane</location>
        <topology evidence="1">Multi-pass membrane protein</topology>
    </subcellularLocation>
</comment>
<evidence type="ECO:0000256" key="10">
    <source>
        <dbReference type="ARBA" id="ARBA00023136"/>
    </source>
</evidence>
<dbReference type="InterPro" id="IPR003501">
    <property type="entry name" value="PTS_EIIB_2/3"/>
</dbReference>
<dbReference type="CDD" id="cd00211">
    <property type="entry name" value="PTS_IIA_fru"/>
    <property type="match status" value="1"/>
</dbReference>
<evidence type="ECO:0000259" key="14">
    <source>
        <dbReference type="PROSITE" id="PS51104"/>
    </source>
</evidence>
<keyword evidence="9 11" id="KW-1133">Transmembrane helix</keyword>
<dbReference type="SUPFAM" id="SSF55804">
    <property type="entry name" value="Phoshotransferase/anion transport protein"/>
    <property type="match status" value="1"/>
</dbReference>
<evidence type="ECO:0000259" key="13">
    <source>
        <dbReference type="PROSITE" id="PS51099"/>
    </source>
</evidence>
<evidence type="ECO:0000313" key="15">
    <source>
        <dbReference type="EMBL" id="MBC5677907.1"/>
    </source>
</evidence>
<dbReference type="InterPro" id="IPR003352">
    <property type="entry name" value="PTS_EIIC"/>
</dbReference>
<feature type="transmembrane region" description="Helical" evidence="11">
    <location>
        <begin position="561"/>
        <end position="581"/>
    </location>
</feature>
<dbReference type="EMBL" id="JACOOS010000010">
    <property type="protein sequence ID" value="MBC5677907.1"/>
    <property type="molecule type" value="Genomic_DNA"/>
</dbReference>
<organism evidence="15 16">
    <name type="scientific">Anaerostipes hominis</name>
    <name type="common">ex Liu et al. 2021</name>
    <dbReference type="NCBI Taxonomy" id="2763018"/>
    <lineage>
        <taxon>Bacteria</taxon>
        <taxon>Bacillati</taxon>
        <taxon>Bacillota</taxon>
        <taxon>Clostridia</taxon>
        <taxon>Lachnospirales</taxon>
        <taxon>Lachnospiraceae</taxon>
        <taxon>Anaerostipes</taxon>
    </lineage>
</organism>
<dbReference type="PROSITE" id="PS51094">
    <property type="entry name" value="PTS_EIIA_TYPE_2"/>
    <property type="match status" value="1"/>
</dbReference>
<dbReference type="PROSITE" id="PS51099">
    <property type="entry name" value="PTS_EIIB_TYPE_2"/>
    <property type="match status" value="1"/>
</dbReference>
<dbReference type="InterPro" id="IPR036095">
    <property type="entry name" value="PTS_EIIB-like_sf"/>
</dbReference>
<dbReference type="InterPro" id="IPR004715">
    <property type="entry name" value="PTS_IIA_fruc"/>
</dbReference>
<dbReference type="PANTHER" id="PTHR30505">
    <property type="entry name" value="FRUCTOSE-LIKE PERMEASE"/>
    <property type="match status" value="1"/>
</dbReference>
<keyword evidence="5 15" id="KW-0762">Sugar transport</keyword>
<accession>A0ABR7FRR3</accession>
<feature type="transmembrane region" description="Helical" evidence="11">
    <location>
        <begin position="311"/>
        <end position="330"/>
    </location>
</feature>
<evidence type="ECO:0000256" key="2">
    <source>
        <dbReference type="ARBA" id="ARBA00022448"/>
    </source>
</evidence>
<feature type="domain" description="PTS EIIA type-2" evidence="12">
    <location>
        <begin position="5"/>
        <end position="149"/>
    </location>
</feature>
<feature type="transmembrane region" description="Helical" evidence="11">
    <location>
        <begin position="525"/>
        <end position="549"/>
    </location>
</feature>
<keyword evidence="4" id="KW-0597">Phosphoprotein</keyword>
<dbReference type="NCBIfam" id="TIGR01427">
    <property type="entry name" value="PTS_IIC_fructo"/>
    <property type="match status" value="1"/>
</dbReference>
<feature type="transmembrane region" description="Helical" evidence="11">
    <location>
        <begin position="444"/>
        <end position="468"/>
    </location>
</feature>